<sequence>MSGLSTVAIVRLLMLVGAAWILLAGWTVRARHRFDAIILIGAGLILLGHLIFWQFGLVFANRFLAPFALLFSPPILYLVAFVFCVCFFVTKVRGWPRAVYLAGSIVVLSPLIFLFVVLPAAFLTHH</sequence>
<proteinExistence type="predicted"/>
<feature type="transmembrane region" description="Helical" evidence="1">
    <location>
        <begin position="6"/>
        <end position="24"/>
    </location>
</feature>
<name>A0ABT9A2F3_9SPHN</name>
<reference evidence="2" key="1">
    <citation type="submission" date="2023-07" db="EMBL/GenBank/DDBJ databases">
        <authorList>
            <person name="Kim M.K."/>
        </authorList>
    </citation>
    <scope>NUCLEOTIDE SEQUENCE</scope>
    <source>
        <strain evidence="2">CA1-15</strain>
    </source>
</reference>
<evidence type="ECO:0000313" key="3">
    <source>
        <dbReference type="Proteomes" id="UP001176468"/>
    </source>
</evidence>
<keyword evidence="1" id="KW-0812">Transmembrane</keyword>
<dbReference type="RefSeq" id="WP_304562475.1">
    <property type="nucleotide sequence ID" value="NZ_JAUQSZ010000013.1"/>
</dbReference>
<comment type="caution">
    <text evidence="2">The sequence shown here is derived from an EMBL/GenBank/DDBJ whole genome shotgun (WGS) entry which is preliminary data.</text>
</comment>
<accession>A0ABT9A2F3</accession>
<keyword evidence="3" id="KW-1185">Reference proteome</keyword>
<gene>
    <name evidence="2" type="ORF">Q5H94_16930</name>
</gene>
<feature type="transmembrane region" description="Helical" evidence="1">
    <location>
        <begin position="98"/>
        <end position="122"/>
    </location>
</feature>
<dbReference type="Proteomes" id="UP001176468">
    <property type="component" value="Unassembled WGS sequence"/>
</dbReference>
<feature type="transmembrane region" description="Helical" evidence="1">
    <location>
        <begin position="36"/>
        <end position="55"/>
    </location>
</feature>
<evidence type="ECO:0000313" key="2">
    <source>
        <dbReference type="EMBL" id="MDO7844014.1"/>
    </source>
</evidence>
<evidence type="ECO:0000256" key="1">
    <source>
        <dbReference type="SAM" id="Phobius"/>
    </source>
</evidence>
<organism evidence="2 3">
    <name type="scientific">Sphingomonas immobilis</name>
    <dbReference type="NCBI Taxonomy" id="3063997"/>
    <lineage>
        <taxon>Bacteria</taxon>
        <taxon>Pseudomonadati</taxon>
        <taxon>Pseudomonadota</taxon>
        <taxon>Alphaproteobacteria</taxon>
        <taxon>Sphingomonadales</taxon>
        <taxon>Sphingomonadaceae</taxon>
        <taxon>Sphingomonas</taxon>
    </lineage>
</organism>
<dbReference type="EMBL" id="JAUQSZ010000013">
    <property type="protein sequence ID" value="MDO7844014.1"/>
    <property type="molecule type" value="Genomic_DNA"/>
</dbReference>
<protein>
    <submittedName>
        <fullName evidence="2">Uncharacterized protein</fullName>
    </submittedName>
</protein>
<keyword evidence="1" id="KW-0472">Membrane</keyword>
<keyword evidence="1" id="KW-1133">Transmembrane helix</keyword>
<feature type="transmembrane region" description="Helical" evidence="1">
    <location>
        <begin position="67"/>
        <end position="89"/>
    </location>
</feature>